<protein>
    <submittedName>
        <fullName evidence="2">Uncharacterized protein</fullName>
    </submittedName>
</protein>
<dbReference type="Pfam" id="PF12159">
    <property type="entry name" value="DUF3593"/>
    <property type="match status" value="1"/>
</dbReference>
<dbReference type="InterPro" id="IPR021995">
    <property type="entry name" value="DUF3593"/>
</dbReference>
<reference evidence="2 3" key="1">
    <citation type="journal article" date="2020" name="IScience">
        <title>Genome Sequencing of the Endangered Kingdonia uniflora (Circaeasteraceae, Ranunculales) Reveals Potential Mechanisms of Evolutionary Specialization.</title>
        <authorList>
            <person name="Sun Y."/>
            <person name="Deng T."/>
            <person name="Zhang A."/>
            <person name="Moore M.J."/>
            <person name="Landis J.B."/>
            <person name="Lin N."/>
            <person name="Zhang H."/>
            <person name="Zhang X."/>
            <person name="Huang J."/>
            <person name="Zhang X."/>
            <person name="Sun H."/>
            <person name="Wang H."/>
        </authorList>
    </citation>
    <scope>NUCLEOTIDE SEQUENCE [LARGE SCALE GENOMIC DNA]</scope>
    <source>
        <strain evidence="2">TB1705</strain>
        <tissue evidence="2">Leaf</tissue>
    </source>
</reference>
<organism evidence="2 3">
    <name type="scientific">Kingdonia uniflora</name>
    <dbReference type="NCBI Taxonomy" id="39325"/>
    <lineage>
        <taxon>Eukaryota</taxon>
        <taxon>Viridiplantae</taxon>
        <taxon>Streptophyta</taxon>
        <taxon>Embryophyta</taxon>
        <taxon>Tracheophyta</taxon>
        <taxon>Spermatophyta</taxon>
        <taxon>Magnoliopsida</taxon>
        <taxon>Ranunculales</taxon>
        <taxon>Circaeasteraceae</taxon>
        <taxon>Kingdonia</taxon>
    </lineage>
</organism>
<proteinExistence type="predicted"/>
<evidence type="ECO:0000313" key="3">
    <source>
        <dbReference type="Proteomes" id="UP000541444"/>
    </source>
</evidence>
<dbReference type="PANTHER" id="PTHR35473:SF3">
    <property type="entry name" value="1-ACYL-SN-GLYCEROL-3-PHOSPHATE ACYLTRANSFERASE"/>
    <property type="match status" value="1"/>
</dbReference>
<evidence type="ECO:0000256" key="1">
    <source>
        <dbReference type="SAM" id="MobiDB-lite"/>
    </source>
</evidence>
<dbReference type="EMBL" id="JACGCM010002394">
    <property type="protein sequence ID" value="KAF6140259.1"/>
    <property type="molecule type" value="Genomic_DNA"/>
</dbReference>
<feature type="compositionally biased region" description="Basic and acidic residues" evidence="1">
    <location>
        <begin position="136"/>
        <end position="150"/>
    </location>
</feature>
<gene>
    <name evidence="2" type="ORF">GIB67_000307</name>
</gene>
<accession>A0A7J7LCI6</accession>
<feature type="region of interest" description="Disordered" evidence="1">
    <location>
        <begin position="116"/>
        <end position="153"/>
    </location>
</feature>
<feature type="compositionally biased region" description="Low complexity" evidence="1">
    <location>
        <begin position="116"/>
        <end position="126"/>
    </location>
</feature>
<sequence length="229" mass="26144">MVKQDLEKTEHLSTNEDPLRGSFEHPSLYSFFGCTQWKPKQNVMLEKVREYSYNRGAVKMPSCSPGPAQSFCEYVSLKKKSTVHNMCAGEYSQSFCEICMEEKQRESLQLFISLNSPNSSSSTSSSKAQLFIAGESPRERKREREREQRNRRSFKHQGNWIKVSAEIYAKVHYGTSLSNVDWLHGGAESLLTITNLFIVIGLRQALRKAKDANVSTTNTVLEVKDKLYI</sequence>
<dbReference type="OrthoDB" id="424673at2759"/>
<dbReference type="Proteomes" id="UP000541444">
    <property type="component" value="Unassembled WGS sequence"/>
</dbReference>
<dbReference type="PANTHER" id="PTHR35473">
    <property type="entry name" value="1-ACYL-SN-GLYCEROL-3-PHOSPHATE ACYLTRANSFERASE"/>
    <property type="match status" value="1"/>
</dbReference>
<comment type="caution">
    <text evidence="2">The sequence shown here is derived from an EMBL/GenBank/DDBJ whole genome shotgun (WGS) entry which is preliminary data.</text>
</comment>
<evidence type="ECO:0000313" key="2">
    <source>
        <dbReference type="EMBL" id="KAF6140259.1"/>
    </source>
</evidence>
<dbReference type="AlphaFoldDB" id="A0A7J7LCI6"/>
<name>A0A7J7LCI6_9MAGN</name>
<keyword evidence="3" id="KW-1185">Reference proteome</keyword>